<evidence type="ECO:0000256" key="5">
    <source>
        <dbReference type="ARBA" id="ARBA00022676"/>
    </source>
</evidence>
<feature type="domain" description="Glycosyl transferase family 51" evidence="18">
    <location>
        <begin position="90"/>
        <end position="271"/>
    </location>
</feature>
<evidence type="ECO:0000256" key="7">
    <source>
        <dbReference type="ARBA" id="ARBA00022801"/>
    </source>
</evidence>
<keyword evidence="7" id="KW-0378">Hydrolase</keyword>
<evidence type="ECO:0000256" key="8">
    <source>
        <dbReference type="ARBA" id="ARBA00022960"/>
    </source>
</evidence>
<dbReference type="GO" id="GO:0008658">
    <property type="term" value="F:penicillin binding"/>
    <property type="evidence" value="ECO:0007669"/>
    <property type="project" value="InterPro"/>
</dbReference>
<keyword evidence="6" id="KW-0808">Transferase</keyword>
<name>A0A7W1WMX0_9BACL</name>
<dbReference type="PANTHER" id="PTHR32282:SF11">
    <property type="entry name" value="PENICILLIN-BINDING PROTEIN 1B"/>
    <property type="match status" value="1"/>
</dbReference>
<organism evidence="19 20">
    <name type="scientific">Paenactinomyces guangxiensis</name>
    <dbReference type="NCBI Taxonomy" id="1490290"/>
    <lineage>
        <taxon>Bacteria</taxon>
        <taxon>Bacillati</taxon>
        <taxon>Bacillota</taxon>
        <taxon>Bacilli</taxon>
        <taxon>Bacillales</taxon>
        <taxon>Thermoactinomycetaceae</taxon>
        <taxon>Paenactinomyces</taxon>
    </lineage>
</organism>
<evidence type="ECO:0000256" key="10">
    <source>
        <dbReference type="ARBA" id="ARBA00023136"/>
    </source>
</evidence>
<evidence type="ECO:0000256" key="13">
    <source>
        <dbReference type="ARBA" id="ARBA00034000"/>
    </source>
</evidence>
<keyword evidence="16" id="KW-1133">Transmembrane helix</keyword>
<feature type="region of interest" description="Disordered" evidence="15">
    <location>
        <begin position="682"/>
        <end position="778"/>
    </location>
</feature>
<accession>A0A7W1WMX0</accession>
<dbReference type="SUPFAM" id="SSF53955">
    <property type="entry name" value="Lysozyme-like"/>
    <property type="match status" value="1"/>
</dbReference>
<evidence type="ECO:0000256" key="15">
    <source>
        <dbReference type="SAM" id="MobiDB-lite"/>
    </source>
</evidence>
<proteinExistence type="predicted"/>
<evidence type="ECO:0000256" key="14">
    <source>
        <dbReference type="ARBA" id="ARBA00049902"/>
    </source>
</evidence>
<dbReference type="InterPro" id="IPR023346">
    <property type="entry name" value="Lysozyme-like_dom_sf"/>
</dbReference>
<keyword evidence="9" id="KW-0573">Peptidoglycan synthesis</keyword>
<dbReference type="Gene3D" id="3.40.710.10">
    <property type="entry name" value="DD-peptidase/beta-lactamase superfamily"/>
    <property type="match status" value="1"/>
</dbReference>
<reference evidence="19 20" key="1">
    <citation type="submission" date="2020-07" db="EMBL/GenBank/DDBJ databases">
        <authorList>
            <person name="Feng H."/>
        </authorList>
    </citation>
    <scope>NUCLEOTIDE SEQUENCE [LARGE SCALE GENOMIC DNA]</scope>
    <source>
        <strain evidence="20">s-10</strain>
    </source>
</reference>
<feature type="domain" description="Penicillin-binding protein transpeptidase" evidence="17">
    <location>
        <begin position="384"/>
        <end position="626"/>
    </location>
</feature>
<keyword evidence="11" id="KW-0511">Multifunctional enzyme</keyword>
<dbReference type="Proteomes" id="UP000535491">
    <property type="component" value="Unassembled WGS sequence"/>
</dbReference>
<dbReference type="GO" id="GO:0008360">
    <property type="term" value="P:regulation of cell shape"/>
    <property type="evidence" value="ECO:0007669"/>
    <property type="project" value="UniProtKB-KW"/>
</dbReference>
<dbReference type="GO" id="GO:0006508">
    <property type="term" value="P:proteolysis"/>
    <property type="evidence" value="ECO:0007669"/>
    <property type="project" value="UniProtKB-KW"/>
</dbReference>
<evidence type="ECO:0000256" key="4">
    <source>
        <dbReference type="ARBA" id="ARBA00022670"/>
    </source>
</evidence>
<evidence type="ECO:0000256" key="16">
    <source>
        <dbReference type="SAM" id="Phobius"/>
    </source>
</evidence>
<keyword evidence="3" id="KW-0121">Carboxypeptidase</keyword>
<evidence type="ECO:0000256" key="12">
    <source>
        <dbReference type="ARBA" id="ARBA00023316"/>
    </source>
</evidence>
<keyword evidence="10 16" id="KW-0472">Membrane</keyword>
<dbReference type="GO" id="GO:0071555">
    <property type="term" value="P:cell wall organization"/>
    <property type="evidence" value="ECO:0007669"/>
    <property type="project" value="UniProtKB-KW"/>
</dbReference>
<evidence type="ECO:0000313" key="20">
    <source>
        <dbReference type="Proteomes" id="UP000535491"/>
    </source>
</evidence>
<keyword evidence="5" id="KW-0328">Glycosyltransferase</keyword>
<evidence type="ECO:0000313" key="19">
    <source>
        <dbReference type="EMBL" id="MBA4492834.1"/>
    </source>
</evidence>
<evidence type="ECO:0000256" key="1">
    <source>
        <dbReference type="ARBA" id="ARBA00004236"/>
    </source>
</evidence>
<keyword evidence="16" id="KW-0812">Transmembrane</keyword>
<dbReference type="PANTHER" id="PTHR32282">
    <property type="entry name" value="BINDING PROTEIN TRANSPEPTIDASE, PUTATIVE-RELATED"/>
    <property type="match status" value="1"/>
</dbReference>
<dbReference type="InterPro" id="IPR036950">
    <property type="entry name" value="PBP_transglycosylase"/>
</dbReference>
<dbReference type="GO" id="GO:0005886">
    <property type="term" value="C:plasma membrane"/>
    <property type="evidence" value="ECO:0007669"/>
    <property type="project" value="UniProtKB-SubCell"/>
</dbReference>
<dbReference type="SUPFAM" id="SSF56601">
    <property type="entry name" value="beta-lactamase/transpeptidase-like"/>
    <property type="match status" value="1"/>
</dbReference>
<gene>
    <name evidence="19" type="ORF">H1191_00715</name>
</gene>
<feature type="transmembrane region" description="Helical" evidence="16">
    <location>
        <begin position="21"/>
        <end position="48"/>
    </location>
</feature>
<dbReference type="EMBL" id="JACEIQ010000001">
    <property type="protein sequence ID" value="MBA4492834.1"/>
    <property type="molecule type" value="Genomic_DNA"/>
</dbReference>
<keyword evidence="12" id="KW-0961">Cell wall biogenesis/degradation</keyword>
<evidence type="ECO:0000256" key="6">
    <source>
        <dbReference type="ARBA" id="ARBA00022679"/>
    </source>
</evidence>
<dbReference type="RefSeq" id="WP_181750065.1">
    <property type="nucleotide sequence ID" value="NZ_JACEIQ010000001.1"/>
</dbReference>
<keyword evidence="2" id="KW-1003">Cell membrane</keyword>
<evidence type="ECO:0000259" key="18">
    <source>
        <dbReference type="Pfam" id="PF00912"/>
    </source>
</evidence>
<comment type="caution">
    <text evidence="19">The sequence shown here is derived from an EMBL/GenBank/DDBJ whole genome shotgun (WGS) entry which is preliminary data.</text>
</comment>
<evidence type="ECO:0000256" key="2">
    <source>
        <dbReference type="ARBA" id="ARBA00022475"/>
    </source>
</evidence>
<sequence>MQNVGSNPNKPKSGSKKISKWVLQGLFICFVIVLVVAVGTVGVGAGIVSAYAKDEKIRGEEDYQKELEGWSQTSYAYFRSPDGKKQPEKIGEMVSPEDRRLIRDLDEVSPYLVEAFLSVEDREFYQHKGINPQSLLRAAFQEFTGSEVSTGGSTITQQLVKRVLLTPKQTYERKALEIINAIRIEKFYSKEQIFVAYMNNVYFGVGAHNKHMYGVAAAARGLFNTDVKKLDLAQAAYIAGMVQRPNAYNPFEGEKQLKLGLERMKLVLDQMLVNKKITQQQYNEAIKFDIKGSLAKKSDFKNAFEKYPFIIRAVEREAAEILQEKDKGKNKKSLDEYRKQVNQGGLHIYTTIDEELYNKMNKSVEGLYFPSKKIRGKKRTEQIGAVLIENKTGAVLSFYAGTDFDKNQQDHAFVATNQPGSAMKPLLGYGPALNEGIISPDSTIIDEPIQKADGSGTYKNSGGKYKNGPVTATHALKYSYNIPAVKIFRKVGIERGFSYLEKMGMKHHPRDGEASVLGGLTNGYTVEQMTAAYAMIANQGKYNKPHLIEKIVDSQGNEIYNYHKENKPIQIFTPQTSYALTKMMEQVVRGGTGDVIGKATSGYNVAGKTGTTSNEWDLWFVGYTPEVSLGVWSGYDYNAKGSKYLAKNAWIKLFKAAAAANPKLIPRGSDYPNPGGGISTKCFECNRVKPDPEPQPGGNPGTNPGPNPGTNPNPNPWPNPGPNPGPNPPGGEGPNPPGDGDDGGGQNPPGGDEDNGGGGQNPPGGNDRDGRGGIFSSQ</sequence>
<dbReference type="Pfam" id="PF00905">
    <property type="entry name" value="Transpeptidase"/>
    <property type="match status" value="1"/>
</dbReference>
<evidence type="ECO:0000256" key="3">
    <source>
        <dbReference type="ARBA" id="ARBA00022645"/>
    </source>
</evidence>
<dbReference type="InterPro" id="IPR012338">
    <property type="entry name" value="Beta-lactam/transpept-like"/>
</dbReference>
<dbReference type="InterPro" id="IPR001264">
    <property type="entry name" value="Glyco_trans_51"/>
</dbReference>
<dbReference type="GO" id="GO:0008955">
    <property type="term" value="F:peptidoglycan glycosyltransferase activity"/>
    <property type="evidence" value="ECO:0007669"/>
    <property type="project" value="UniProtKB-EC"/>
</dbReference>
<comment type="catalytic activity">
    <reaction evidence="13">
        <text>Preferential cleavage: (Ac)2-L-Lys-D-Ala-|-D-Ala. Also transpeptidation of peptidyl-alanyl moieties that are N-acyl substituents of D-alanine.</text>
        <dbReference type="EC" id="3.4.16.4"/>
    </reaction>
</comment>
<feature type="compositionally biased region" description="Pro residues" evidence="15">
    <location>
        <begin position="693"/>
        <end position="737"/>
    </location>
</feature>
<dbReference type="GO" id="GO:0009002">
    <property type="term" value="F:serine-type D-Ala-D-Ala carboxypeptidase activity"/>
    <property type="evidence" value="ECO:0007669"/>
    <property type="project" value="UniProtKB-EC"/>
</dbReference>
<dbReference type="GO" id="GO:0030288">
    <property type="term" value="C:outer membrane-bounded periplasmic space"/>
    <property type="evidence" value="ECO:0007669"/>
    <property type="project" value="TreeGrafter"/>
</dbReference>
<dbReference type="AlphaFoldDB" id="A0A7W1WMX0"/>
<dbReference type="InterPro" id="IPR001460">
    <property type="entry name" value="PCN-bd_Tpept"/>
</dbReference>
<comment type="subcellular location">
    <subcellularLocation>
        <location evidence="1">Cell membrane</location>
    </subcellularLocation>
</comment>
<evidence type="ECO:0000256" key="11">
    <source>
        <dbReference type="ARBA" id="ARBA00023268"/>
    </source>
</evidence>
<dbReference type="Pfam" id="PF00912">
    <property type="entry name" value="Transgly"/>
    <property type="match status" value="1"/>
</dbReference>
<keyword evidence="20" id="KW-1185">Reference proteome</keyword>
<dbReference type="Gene3D" id="1.10.3810.10">
    <property type="entry name" value="Biosynthetic peptidoglycan transglycosylase-like"/>
    <property type="match status" value="1"/>
</dbReference>
<evidence type="ECO:0000256" key="9">
    <source>
        <dbReference type="ARBA" id="ARBA00022984"/>
    </source>
</evidence>
<keyword evidence="8" id="KW-0133">Cell shape</keyword>
<comment type="catalytic activity">
    <reaction evidence="14">
        <text>[GlcNAc-(1-&gt;4)-Mur2Ac(oyl-L-Ala-gamma-D-Glu-L-Lys-D-Ala-D-Ala)](n)-di-trans,octa-cis-undecaprenyl diphosphate + beta-D-GlcNAc-(1-&gt;4)-Mur2Ac(oyl-L-Ala-gamma-D-Glu-L-Lys-D-Ala-D-Ala)-di-trans,octa-cis-undecaprenyl diphosphate = [GlcNAc-(1-&gt;4)-Mur2Ac(oyl-L-Ala-gamma-D-Glu-L-Lys-D-Ala-D-Ala)](n+1)-di-trans,octa-cis-undecaprenyl diphosphate + di-trans,octa-cis-undecaprenyl diphosphate + H(+)</text>
        <dbReference type="Rhea" id="RHEA:23708"/>
        <dbReference type="Rhea" id="RHEA-COMP:9602"/>
        <dbReference type="Rhea" id="RHEA-COMP:9603"/>
        <dbReference type="ChEBI" id="CHEBI:15378"/>
        <dbReference type="ChEBI" id="CHEBI:58405"/>
        <dbReference type="ChEBI" id="CHEBI:60033"/>
        <dbReference type="ChEBI" id="CHEBI:78435"/>
        <dbReference type="EC" id="2.4.99.28"/>
    </reaction>
</comment>
<protein>
    <submittedName>
        <fullName evidence="19">Penicillin-binding protein</fullName>
    </submittedName>
</protein>
<dbReference type="GO" id="GO:0009252">
    <property type="term" value="P:peptidoglycan biosynthetic process"/>
    <property type="evidence" value="ECO:0007669"/>
    <property type="project" value="UniProtKB-KW"/>
</dbReference>
<keyword evidence="4" id="KW-0645">Protease</keyword>
<evidence type="ECO:0000259" key="17">
    <source>
        <dbReference type="Pfam" id="PF00905"/>
    </source>
</evidence>
<dbReference type="InterPro" id="IPR050396">
    <property type="entry name" value="Glycosyltr_51/Transpeptidase"/>
</dbReference>